<evidence type="ECO:0000313" key="1">
    <source>
        <dbReference type="EMBL" id="HGS06032.1"/>
    </source>
</evidence>
<sequence>MSRHLPRLGIDTGFFLLFLVTGLAAAASLRAGEPSAGITAPALTSQTHPNPHVVLSGEFFSALERLAGSGVVSGDRQDNLLEQIALSQKFAVKTQLTLIEQNQRIIHLLEELNRQLSRRGP</sequence>
<gene>
    <name evidence="1" type="ORF">ENT08_09945</name>
</gene>
<dbReference type="AlphaFoldDB" id="A0A7V4LDV6"/>
<organism evidence="1">
    <name type="scientific">Desulfobacca acetoxidans</name>
    <dbReference type="NCBI Taxonomy" id="60893"/>
    <lineage>
        <taxon>Bacteria</taxon>
        <taxon>Pseudomonadati</taxon>
        <taxon>Thermodesulfobacteriota</taxon>
        <taxon>Desulfobaccia</taxon>
        <taxon>Desulfobaccales</taxon>
        <taxon>Desulfobaccaceae</taxon>
        <taxon>Desulfobacca</taxon>
    </lineage>
</organism>
<reference evidence="1" key="1">
    <citation type="journal article" date="2020" name="mSystems">
        <title>Genome- and Community-Level Interaction Insights into Carbon Utilization and Element Cycling Functions of Hydrothermarchaeota in Hydrothermal Sediment.</title>
        <authorList>
            <person name="Zhou Z."/>
            <person name="Liu Y."/>
            <person name="Xu W."/>
            <person name="Pan J."/>
            <person name="Luo Z.H."/>
            <person name="Li M."/>
        </authorList>
    </citation>
    <scope>NUCLEOTIDE SEQUENCE [LARGE SCALE GENOMIC DNA]</scope>
    <source>
        <strain evidence="1">SpSt-548</strain>
    </source>
</reference>
<name>A0A7V4LDV6_9BACT</name>
<proteinExistence type="predicted"/>
<accession>A0A7V4LDV6</accession>
<comment type="caution">
    <text evidence="1">The sequence shown here is derived from an EMBL/GenBank/DDBJ whole genome shotgun (WGS) entry which is preliminary data.</text>
</comment>
<protein>
    <submittedName>
        <fullName evidence="1">Uncharacterized protein</fullName>
    </submittedName>
</protein>
<dbReference type="EMBL" id="DSXI01000589">
    <property type="protein sequence ID" value="HGS06032.1"/>
    <property type="molecule type" value="Genomic_DNA"/>
</dbReference>